<reference evidence="1 2" key="1">
    <citation type="submission" date="2019-12" db="EMBL/GenBank/DDBJ databases">
        <title>Novel species isolated from a subtropical stream in China.</title>
        <authorList>
            <person name="Lu H."/>
        </authorList>
    </citation>
    <scope>NUCLEOTIDE SEQUENCE [LARGE SCALE GENOMIC DNA]</scope>
    <source>
        <strain evidence="1 2">CY13W</strain>
    </source>
</reference>
<evidence type="ECO:0000313" key="2">
    <source>
        <dbReference type="Proteomes" id="UP000478090"/>
    </source>
</evidence>
<sequence length="134" mass="14928">MFMPKTPRTNKTIPREIAARFVHSYEVGMGLSTAEVSRCLGYANATTIQAIRRGETLPDMTRIAENIDKLTNKNGAVLNLHWLITGMGPPFVPTEINGNGGKKKLDIDDDIIMCLMSLNHTQQQAFTKLIQTLR</sequence>
<organism evidence="1 2">
    <name type="scientific">Duganella qianjiadongensis</name>
    <dbReference type="NCBI Taxonomy" id="2692176"/>
    <lineage>
        <taxon>Bacteria</taxon>
        <taxon>Pseudomonadati</taxon>
        <taxon>Pseudomonadota</taxon>
        <taxon>Betaproteobacteria</taxon>
        <taxon>Burkholderiales</taxon>
        <taxon>Oxalobacteraceae</taxon>
        <taxon>Telluria group</taxon>
        <taxon>Duganella</taxon>
    </lineage>
</organism>
<dbReference type="RefSeq" id="WP_161040511.1">
    <property type="nucleotide sequence ID" value="NZ_WWCM01000014.1"/>
</dbReference>
<evidence type="ECO:0000313" key="1">
    <source>
        <dbReference type="EMBL" id="MYM41184.1"/>
    </source>
</evidence>
<dbReference type="EMBL" id="WWCM01000014">
    <property type="protein sequence ID" value="MYM41184.1"/>
    <property type="molecule type" value="Genomic_DNA"/>
</dbReference>
<proteinExistence type="predicted"/>
<evidence type="ECO:0008006" key="3">
    <source>
        <dbReference type="Google" id="ProtNLM"/>
    </source>
</evidence>
<dbReference type="Proteomes" id="UP000478090">
    <property type="component" value="Unassembled WGS sequence"/>
</dbReference>
<protein>
    <recommendedName>
        <fullName evidence="3">XRE family transcriptional regulator</fullName>
    </recommendedName>
</protein>
<gene>
    <name evidence="1" type="ORF">GTP27_17845</name>
</gene>
<name>A0ABW9VRS3_9BURK</name>
<accession>A0ABW9VRS3</accession>
<comment type="caution">
    <text evidence="1">The sequence shown here is derived from an EMBL/GenBank/DDBJ whole genome shotgun (WGS) entry which is preliminary data.</text>
</comment>
<keyword evidence="2" id="KW-1185">Reference proteome</keyword>